<name>A0A4U5MG59_STECR</name>
<dbReference type="PROSITE" id="PS50229">
    <property type="entry name" value="WH1"/>
    <property type="match status" value="1"/>
</dbReference>
<dbReference type="InterPro" id="IPR000095">
    <property type="entry name" value="CRIB_dom"/>
</dbReference>
<dbReference type="Proteomes" id="UP000298663">
    <property type="component" value="Unassembled WGS sequence"/>
</dbReference>
<dbReference type="OrthoDB" id="5847350at2759"/>
<feature type="compositionally biased region" description="Pro residues" evidence="4">
    <location>
        <begin position="445"/>
        <end position="454"/>
    </location>
</feature>
<feature type="region of interest" description="Disordered" evidence="4">
    <location>
        <begin position="297"/>
        <end position="358"/>
    </location>
</feature>
<dbReference type="Pfam" id="PF00568">
    <property type="entry name" value="WH1"/>
    <property type="match status" value="1"/>
</dbReference>
<feature type="compositionally biased region" description="Basic and acidic residues" evidence="4">
    <location>
        <begin position="315"/>
        <end position="332"/>
    </location>
</feature>
<evidence type="ECO:0000313" key="9">
    <source>
        <dbReference type="Proteomes" id="UP000298663"/>
    </source>
</evidence>
<evidence type="ECO:0000256" key="1">
    <source>
        <dbReference type="ARBA" id="ARBA00004123"/>
    </source>
</evidence>
<dbReference type="GO" id="GO:0005634">
    <property type="term" value="C:nucleus"/>
    <property type="evidence" value="ECO:0007669"/>
    <property type="project" value="UniProtKB-SubCell"/>
</dbReference>
<feature type="region of interest" description="Disordered" evidence="4">
    <location>
        <begin position="167"/>
        <end position="204"/>
    </location>
</feature>
<accession>A0A4U5MG59</accession>
<evidence type="ECO:0000256" key="3">
    <source>
        <dbReference type="ARBA" id="ARBA00023242"/>
    </source>
</evidence>
<evidence type="ECO:0000256" key="2">
    <source>
        <dbReference type="ARBA" id="ARBA00022737"/>
    </source>
</evidence>
<dbReference type="STRING" id="34508.A0A4U5MG59"/>
<dbReference type="AlphaFoldDB" id="A0A4U5MG59"/>
<keyword evidence="3" id="KW-0539">Nucleus</keyword>
<proteinExistence type="predicted"/>
<reference evidence="8 9" key="1">
    <citation type="journal article" date="2015" name="Genome Biol.">
        <title>Comparative genomics of Steinernema reveals deeply conserved gene regulatory networks.</title>
        <authorList>
            <person name="Dillman A.R."/>
            <person name="Macchietto M."/>
            <person name="Porter C.F."/>
            <person name="Rogers A."/>
            <person name="Williams B."/>
            <person name="Antoshechkin I."/>
            <person name="Lee M.M."/>
            <person name="Goodwin Z."/>
            <person name="Lu X."/>
            <person name="Lewis E.E."/>
            <person name="Goodrich-Blair H."/>
            <person name="Stock S.P."/>
            <person name="Adams B.J."/>
            <person name="Sternberg P.W."/>
            <person name="Mortazavi A."/>
        </authorList>
    </citation>
    <scope>NUCLEOTIDE SEQUENCE [LARGE SCALE GENOMIC DNA]</scope>
    <source>
        <strain evidence="8 9">ALL</strain>
    </source>
</reference>
<sequence>MVMTIDYGRPSHFAFGGRESGIDVKMSSSATKNVPSKYLTPEENENVFRALGESCTSMGSGMAQLMIAEGERWSTVRIGVACYVRNYDRKIVTIAIVDPGYERRKPSVLTDINIGPTVSFVQLTKSFVAFEADSTKYALNFAVEDEAQLFFQTADILQTRRRLQLQKKQNAEPSDTLAPVKDDLPSDKAKDGHKREKKQRERKHTIWGWLKHGDSKKKKLTTEDISKPTDSKHTMHYGADGSFLAKEAGLDPNVTELFNHICHDLDGNGNKEHVNKKILAKAVKHLGEDEIRKIVLEQAEKKPKPPKIALPETPEDPKPRRSSDLALRESPRRSAVGSNSSFVRSPGRPLDDDWNTPGIPLIHSRNSIRLSKEKYHTRNTVNAVKKYQDKMSNSNGTMSPNFAPPVLPVRDSSNAQLPAPPPARNESLRKPSAPLPPSSSRKPAPSAPPPPLPLEKPASQVKLRVTEPATPKAVKPAKLTAGVTLKSDVSAASQTKDYPKTSKAPPPPSVPSSSASSASVAAVVAGPPAPPPPPPPPPPPAPPSASFDQVPPKTPKNVPAEVNSPDRKNLMNEIVQGKKLRKVVVGEESPTAETPTESGNSIMNAIAKKLEEMRPNIGPDSDSEEEDDSDDWDES</sequence>
<feature type="compositionally biased region" description="Basic residues" evidence="4">
    <location>
        <begin position="195"/>
        <end position="204"/>
    </location>
</feature>
<keyword evidence="2" id="KW-0677">Repeat</keyword>
<feature type="domain" description="CRIB" evidence="5">
    <location>
        <begin position="225"/>
        <end position="238"/>
    </location>
</feature>
<feature type="domain" description="WH2" evidence="7">
    <location>
        <begin position="566"/>
        <end position="583"/>
    </location>
</feature>
<evidence type="ECO:0000259" key="6">
    <source>
        <dbReference type="PROSITE" id="PS50229"/>
    </source>
</evidence>
<evidence type="ECO:0000256" key="4">
    <source>
        <dbReference type="SAM" id="MobiDB-lite"/>
    </source>
</evidence>
<keyword evidence="9" id="KW-1185">Reference proteome</keyword>
<dbReference type="PROSITE" id="PS51082">
    <property type="entry name" value="WH2"/>
    <property type="match status" value="1"/>
</dbReference>
<evidence type="ECO:0000259" key="5">
    <source>
        <dbReference type="PROSITE" id="PS50108"/>
    </source>
</evidence>
<organism evidence="8 9">
    <name type="scientific">Steinernema carpocapsae</name>
    <name type="common">Entomopathogenic nematode</name>
    <dbReference type="NCBI Taxonomy" id="34508"/>
    <lineage>
        <taxon>Eukaryota</taxon>
        <taxon>Metazoa</taxon>
        <taxon>Ecdysozoa</taxon>
        <taxon>Nematoda</taxon>
        <taxon>Chromadorea</taxon>
        <taxon>Rhabditida</taxon>
        <taxon>Tylenchina</taxon>
        <taxon>Panagrolaimomorpha</taxon>
        <taxon>Strongyloidoidea</taxon>
        <taxon>Steinernematidae</taxon>
        <taxon>Steinernema</taxon>
    </lineage>
</organism>
<dbReference type="InterPro" id="IPR000697">
    <property type="entry name" value="WH1/EVH1_dom"/>
</dbReference>
<dbReference type="GO" id="GO:0003779">
    <property type="term" value="F:actin binding"/>
    <property type="evidence" value="ECO:0007669"/>
    <property type="project" value="InterPro"/>
</dbReference>
<evidence type="ECO:0000259" key="7">
    <source>
        <dbReference type="PROSITE" id="PS51082"/>
    </source>
</evidence>
<feature type="compositionally biased region" description="Low complexity" evidence="4">
    <location>
        <begin position="511"/>
        <end position="526"/>
    </location>
</feature>
<dbReference type="InterPro" id="IPR003124">
    <property type="entry name" value="WH2_dom"/>
</dbReference>
<feature type="compositionally biased region" description="Pro residues" evidence="4">
    <location>
        <begin position="527"/>
        <end position="543"/>
    </location>
</feature>
<dbReference type="PROSITE" id="PS50108">
    <property type="entry name" value="CRIB"/>
    <property type="match status" value="1"/>
</dbReference>
<feature type="region of interest" description="Disordered" evidence="4">
    <location>
        <begin position="612"/>
        <end position="635"/>
    </location>
</feature>
<feature type="compositionally biased region" description="Basic and acidic residues" evidence="4">
    <location>
        <begin position="180"/>
        <end position="194"/>
    </location>
</feature>
<gene>
    <name evidence="8" type="ORF">L596_024238</name>
</gene>
<evidence type="ECO:0000313" key="8">
    <source>
        <dbReference type="EMBL" id="TKR68228.1"/>
    </source>
</evidence>
<dbReference type="Gene3D" id="2.30.29.30">
    <property type="entry name" value="Pleckstrin-homology domain (PH domain)/Phosphotyrosine-binding domain (PTB)"/>
    <property type="match status" value="1"/>
</dbReference>
<feature type="compositionally biased region" description="Polar residues" evidence="4">
    <location>
        <begin position="390"/>
        <end position="400"/>
    </location>
</feature>
<dbReference type="InterPro" id="IPR011993">
    <property type="entry name" value="PH-like_dom_sf"/>
</dbReference>
<comment type="caution">
    <text evidence="8">The sequence shown here is derived from an EMBL/GenBank/DDBJ whole genome shotgun (WGS) entry which is preliminary data.</text>
</comment>
<feature type="region of interest" description="Disordered" evidence="4">
    <location>
        <begin position="390"/>
        <end position="573"/>
    </location>
</feature>
<feature type="compositionally biased region" description="Acidic residues" evidence="4">
    <location>
        <begin position="621"/>
        <end position="635"/>
    </location>
</feature>
<dbReference type="SUPFAM" id="SSF50729">
    <property type="entry name" value="PH domain-like"/>
    <property type="match status" value="1"/>
</dbReference>
<dbReference type="EMBL" id="AZBU02000008">
    <property type="protein sequence ID" value="TKR68228.1"/>
    <property type="molecule type" value="Genomic_DNA"/>
</dbReference>
<feature type="domain" description="WH1" evidence="6">
    <location>
        <begin position="51"/>
        <end position="161"/>
    </location>
</feature>
<protein>
    <recommendedName>
        <fullName evidence="10">WH1 domain-containing protein</fullName>
    </recommendedName>
</protein>
<comment type="subcellular location">
    <subcellularLocation>
        <location evidence="1">Nucleus</location>
    </subcellularLocation>
</comment>
<reference evidence="8 9" key="2">
    <citation type="journal article" date="2019" name="G3 (Bethesda)">
        <title>Hybrid Assembly of the Genome of the Entomopathogenic Nematode Steinernema carpocapsae Identifies the X-Chromosome.</title>
        <authorList>
            <person name="Serra L."/>
            <person name="Macchietto M."/>
            <person name="Macias-Munoz A."/>
            <person name="McGill C.J."/>
            <person name="Rodriguez I.M."/>
            <person name="Rodriguez B."/>
            <person name="Murad R."/>
            <person name="Mortazavi A."/>
        </authorList>
    </citation>
    <scope>NUCLEOTIDE SEQUENCE [LARGE SCALE GENOMIC DNA]</scope>
    <source>
        <strain evidence="8 9">ALL</strain>
    </source>
</reference>
<dbReference type="Gene3D" id="6.10.280.150">
    <property type="match status" value="1"/>
</dbReference>
<evidence type="ECO:0008006" key="10">
    <source>
        <dbReference type="Google" id="ProtNLM"/>
    </source>
</evidence>